<dbReference type="InterPro" id="IPR051681">
    <property type="entry name" value="Ser/Thr_Kinases-Pseudokinases"/>
</dbReference>
<dbReference type="InterPro" id="IPR011009">
    <property type="entry name" value="Kinase-like_dom_sf"/>
</dbReference>
<gene>
    <name evidence="3" type="ORF">N0F65_008909</name>
</gene>
<evidence type="ECO:0000259" key="2">
    <source>
        <dbReference type="PROSITE" id="PS50011"/>
    </source>
</evidence>
<dbReference type="SMART" id="SM00220">
    <property type="entry name" value="S_TKc"/>
    <property type="match status" value="1"/>
</dbReference>
<evidence type="ECO:0000313" key="3">
    <source>
        <dbReference type="EMBL" id="DAZ96898.1"/>
    </source>
</evidence>
<feature type="region of interest" description="Disordered" evidence="1">
    <location>
        <begin position="529"/>
        <end position="641"/>
    </location>
</feature>
<reference evidence="3" key="1">
    <citation type="submission" date="2022-11" db="EMBL/GenBank/DDBJ databases">
        <authorList>
            <person name="Morgan W.R."/>
            <person name="Tartar A."/>
        </authorList>
    </citation>
    <scope>NUCLEOTIDE SEQUENCE</scope>
    <source>
        <strain evidence="3">ARSEF 373</strain>
    </source>
</reference>
<dbReference type="Pfam" id="PF07714">
    <property type="entry name" value="PK_Tyr_Ser-Thr"/>
    <property type="match status" value="1"/>
</dbReference>
<dbReference type="SUPFAM" id="SSF48371">
    <property type="entry name" value="ARM repeat"/>
    <property type="match status" value="1"/>
</dbReference>
<evidence type="ECO:0000313" key="4">
    <source>
        <dbReference type="Proteomes" id="UP001146120"/>
    </source>
</evidence>
<dbReference type="InterPro" id="IPR016024">
    <property type="entry name" value="ARM-type_fold"/>
</dbReference>
<dbReference type="GO" id="GO:0004674">
    <property type="term" value="F:protein serine/threonine kinase activity"/>
    <property type="evidence" value="ECO:0007669"/>
    <property type="project" value="TreeGrafter"/>
</dbReference>
<accession>A0AAV2YU47</accession>
<dbReference type="SUPFAM" id="SSF56112">
    <property type="entry name" value="Protein kinase-like (PK-like)"/>
    <property type="match status" value="1"/>
</dbReference>
<proteinExistence type="predicted"/>
<dbReference type="Gene3D" id="3.30.200.20">
    <property type="entry name" value="Phosphorylase Kinase, domain 1"/>
    <property type="match status" value="1"/>
</dbReference>
<dbReference type="GO" id="GO:0005524">
    <property type="term" value="F:ATP binding"/>
    <property type="evidence" value="ECO:0007669"/>
    <property type="project" value="InterPro"/>
</dbReference>
<dbReference type="Gene3D" id="1.25.10.10">
    <property type="entry name" value="Leucine-rich Repeat Variant"/>
    <property type="match status" value="1"/>
</dbReference>
<keyword evidence="4" id="KW-1185">Reference proteome</keyword>
<dbReference type="Gene3D" id="1.10.510.10">
    <property type="entry name" value="Transferase(Phosphotransferase) domain 1"/>
    <property type="match status" value="1"/>
</dbReference>
<dbReference type="PANTHER" id="PTHR44329:SF214">
    <property type="entry name" value="PROTEIN KINASE DOMAIN-CONTAINING PROTEIN"/>
    <property type="match status" value="1"/>
</dbReference>
<dbReference type="PANTHER" id="PTHR44329">
    <property type="entry name" value="SERINE/THREONINE-PROTEIN KINASE TNNI3K-RELATED"/>
    <property type="match status" value="1"/>
</dbReference>
<protein>
    <recommendedName>
        <fullName evidence="2">Protein kinase domain-containing protein</fullName>
    </recommendedName>
</protein>
<evidence type="ECO:0000256" key="1">
    <source>
        <dbReference type="SAM" id="MobiDB-lite"/>
    </source>
</evidence>
<dbReference type="Proteomes" id="UP001146120">
    <property type="component" value="Unassembled WGS sequence"/>
</dbReference>
<dbReference type="InterPro" id="IPR011989">
    <property type="entry name" value="ARM-like"/>
</dbReference>
<sequence length="987" mass="111617">MMNVMADVAAMAVDFAVPGFVTTVVKMLQLIGSSCQAMKEGRDLYEGVAERLADLCCQLQIMRKKNNVPLDADVLHKYGAILQRFHRFLEKNKEKNALLRLASSRYMLDGIQEFHRDIDTLFKLLDLAHVDTMMDWRRRYQADMRAMHDQMASLATNTQLILEEIRDKKIATEVLTMLKFEADNRRQYHSQQHLNLLRTTFNHVVTLSQAEVRVVPTWFIPVDEVDYDQRPFSQGSFGAVHHGTWGPGTKVVIKRLLDDSAANVRAKESFIHEVNLWYQFNHPHIVKMFGACHVSSPPFIVCEDAVHGNLDDFLAHKCHANKTWRMLYQASLGLFYLHERKVVHGDLKCNNILVGADGLAKIADFGFSFIRSRSSTLSHKVQTGAVRWKAPECLNLVPPSFESDVYSLAMCIIEVLTGQAPWGMADDEDIRRRKELHGGLPPRPAEASDEVRDLIVRMTSNERKERMRLDDVIKEFKVLADKELQQELALANNIRCQSCAYVNAHGILYCGKCGCKLEEGVAFKQLKTRSCTSGSSTQPSAISSGPSLGAYSGHRSSGGSSSRYTGSAERTLGNNMVDDVASTRQWRDQGVRSSLPTPRTEYDKSGVDTTRSSMPIQRSTSPTDNVARHRKEQLREGPPPAYDEYYRDVRQHVNPRSPVVAENRIPQSMWRELVARDTLDREAVIDNQTEDLDDDSWCFERHRGSKKLTAMLRGFNMLESTKAEQSNQVEYEPPAPLKHPQSWYQLPVKDKEFATPLQNLPRSKSDLPVTQARDHAPGFARVNARTPPQTLFRVLIQGSVPEQEQARDVLEHDTQQVANSIVEDQRALMELLGILQSGTGEQRLLAIRVVREIATMGGQRTKVLVDAGAMAILLRLIKHSLPVAERREAATTLVMSTNSPILLKALLNLDAVSVLVRLLIRDCEPALKDLVVELLRSLGKNTLRPPRRSLMPMDCRAFWIYSDTESSRARRRQQPLCATLQRLETVR</sequence>
<reference evidence="3" key="2">
    <citation type="journal article" date="2023" name="Microbiol Resour">
        <title>Decontamination and Annotation of the Draft Genome Sequence of the Oomycete Lagenidium giganteum ARSEF 373.</title>
        <authorList>
            <person name="Morgan W.R."/>
            <person name="Tartar A."/>
        </authorList>
    </citation>
    <scope>NUCLEOTIDE SEQUENCE</scope>
    <source>
        <strain evidence="3">ARSEF 373</strain>
    </source>
</reference>
<dbReference type="InterPro" id="IPR059179">
    <property type="entry name" value="MLKL-like_MCAfunc"/>
</dbReference>
<feature type="compositionally biased region" description="Low complexity" evidence="1">
    <location>
        <begin position="549"/>
        <end position="568"/>
    </location>
</feature>
<dbReference type="InterPro" id="IPR008271">
    <property type="entry name" value="Ser/Thr_kinase_AS"/>
</dbReference>
<comment type="caution">
    <text evidence="3">The sequence shown here is derived from an EMBL/GenBank/DDBJ whole genome shotgun (WGS) entry which is preliminary data.</text>
</comment>
<dbReference type="PROSITE" id="PS50011">
    <property type="entry name" value="PROTEIN_KINASE_DOM"/>
    <property type="match status" value="1"/>
</dbReference>
<dbReference type="CDD" id="cd21037">
    <property type="entry name" value="MLKL_NTD"/>
    <property type="match status" value="1"/>
</dbReference>
<dbReference type="PROSITE" id="PS00108">
    <property type="entry name" value="PROTEIN_KINASE_ST"/>
    <property type="match status" value="1"/>
</dbReference>
<feature type="domain" description="Protein kinase" evidence="2">
    <location>
        <begin position="226"/>
        <end position="479"/>
    </location>
</feature>
<feature type="compositionally biased region" description="Polar residues" evidence="1">
    <location>
        <begin position="607"/>
        <end position="624"/>
    </location>
</feature>
<organism evidence="3 4">
    <name type="scientific">Lagenidium giganteum</name>
    <dbReference type="NCBI Taxonomy" id="4803"/>
    <lineage>
        <taxon>Eukaryota</taxon>
        <taxon>Sar</taxon>
        <taxon>Stramenopiles</taxon>
        <taxon>Oomycota</taxon>
        <taxon>Peronosporomycetes</taxon>
        <taxon>Pythiales</taxon>
        <taxon>Pythiaceae</taxon>
    </lineage>
</organism>
<dbReference type="AlphaFoldDB" id="A0AAV2YU47"/>
<dbReference type="InterPro" id="IPR001245">
    <property type="entry name" value="Ser-Thr/Tyr_kinase_cat_dom"/>
</dbReference>
<dbReference type="EMBL" id="DAKRPA010000152">
    <property type="protein sequence ID" value="DAZ96898.1"/>
    <property type="molecule type" value="Genomic_DNA"/>
</dbReference>
<name>A0AAV2YU47_9STRA</name>
<dbReference type="InterPro" id="IPR000719">
    <property type="entry name" value="Prot_kinase_dom"/>
</dbReference>
<feature type="compositionally biased region" description="Polar residues" evidence="1">
    <location>
        <begin position="529"/>
        <end position="546"/>
    </location>
</feature>